<feature type="region of interest" description="Disordered" evidence="2">
    <location>
        <begin position="1382"/>
        <end position="1420"/>
    </location>
</feature>
<comment type="similarity">
    <text evidence="1">Belongs to the RdRP family.</text>
</comment>
<feature type="region of interest" description="Disordered" evidence="2">
    <location>
        <begin position="334"/>
        <end position="354"/>
    </location>
</feature>
<dbReference type="OrthoDB" id="10055769at2759"/>
<dbReference type="InterPro" id="IPR057596">
    <property type="entry name" value="RDRP_core"/>
</dbReference>
<dbReference type="GO" id="GO:0030422">
    <property type="term" value="P:siRNA processing"/>
    <property type="evidence" value="ECO:0007669"/>
    <property type="project" value="TreeGrafter"/>
</dbReference>
<gene>
    <name evidence="4" type="ORF">CC86DRAFT_438904</name>
</gene>
<dbReference type="GO" id="GO:0031380">
    <property type="term" value="C:nuclear RNA-directed RNA polymerase complex"/>
    <property type="evidence" value="ECO:0007669"/>
    <property type="project" value="TreeGrafter"/>
</dbReference>
<proteinExistence type="inferred from homology"/>
<dbReference type="GO" id="GO:0003723">
    <property type="term" value="F:RNA binding"/>
    <property type="evidence" value="ECO:0007669"/>
    <property type="project" value="UniProtKB-KW"/>
</dbReference>
<sequence>MRPTRRLEDNAWNRMGSRPAVPAAASLPHPQTPHRLRSNPGLDNLIRELDNEWQLGLTRGQSQLRSPAHNRTAADRTYRRIQHLFYSARPALDDVLQDFGRTARAGLATEAPLDVLHDMLKSRVTPGPPSRTGTPKNVPPKSLLTSNPTTPNTTFLHRCEEADSHYTAAPEPGSSTEEDDDDFETPPSPTPSSRRKQASTHFIRPNPRKRPSDSSNDSGLSPKLTRTAKGKQSVDIQPYAKPGEQLPFKVPTLDMATSLHAATITTATTSANTSFNASVSSSQQTRADTVNTSFTSHDGASERDFKMTRTSSMTMGSLGDQDLLYVGTKLESQIDNLNPGSSQANTRESTSTYGSMDEPEFAAAIEKAETLSLPITKPGLPLPSPFLLQTNSPQKAPSAHKETLTRSHSTHGAPPLLDGTTDAPPNETVSPLRKAWYIREIPTKNLFVDRLPVELKAFSYHLLFICCRIAEAHAISMLDLMHGLNPFEAQSDANAFWKRLEDHPQVSKIALRESGSAWAAARKSFEGFSFKGKLVFNLAASKSAFKLELLPIHSETSCQLQRQFGSDRFLYLTVPSFSANKPERFTSTQMQEIQEEYNAWLSETHFFLGRSWRVFHIQPIKRKGETRKDDNAETRLVLFAVDGIGIDRPLLVGQMLDEYMPLDVNKDQNFCKAIARIDLGLSKTIPTLMFLPSQIRQIRDTYSDGTPEATEFDDDNLSWAEKANGPQVMNDGCSRISVGAALMIWKQYRKVTGSEDPFPSAIQGRIGGAKGMWIISGEPQTRSPEDLDVWIEITDSQLKFEPPWEDRADDRRFNKHRLTFNLLKYSQAASATDLHISFIPILVDRGVLKSVVAKLMTDRLDDERRALLDMVSDPVTLYNWVTREGAATKDAGNVRWQAALPLSLPDKVKHLLRSGFNPEQAPYLASVLGRFLKQRQTWMEQKLRAPLGKATFMYGVTDPSGLLRPGEVHVHFSTPFTDKYTGNSYRNLNGLEILLARQPACRRSDIQKVRVACSPELSHLVNVVVFPTRGEYPLAGKLQGGDYDGDIFWTCWEDCLVEPFRNAPAPMAPLDPSKYGITTDRRKVHEVMDTKNLSTVDSLLKETFKFRTAPSLLGKATNFLEKVSYKENRICSAAIDALCDIHDLLVDATKQAYTFTEKDYTKLVRFELKCGNPKMPAYKEAMEANAKVKENEGGKSDQKKIRHNPDNVLDYLFFDVFQAHNIETMNHVNTRLCKVEDDDPELRLPYLRLLNSAGSDLTAELNDLVNHFSKVRDKWNGLFGNGSAMSLDQYTKALDAVYDQFRAIEPSSKNAFKEDIAPLIRSYYGPQHPTTWETIRASAFYCKNPTRHSLVWHMAGRELSRLKARSLPGTYDVVAPIFANLKPKPMKAPKPEDEEDEGPSNEYEDLSDEDFESTVEQLHG</sequence>
<keyword evidence="1" id="KW-0808">Transferase</keyword>
<comment type="catalytic activity">
    <reaction evidence="1">
        <text>RNA(n) + a ribonucleoside 5'-triphosphate = RNA(n+1) + diphosphate</text>
        <dbReference type="Rhea" id="RHEA:21248"/>
        <dbReference type="Rhea" id="RHEA-COMP:14527"/>
        <dbReference type="Rhea" id="RHEA-COMP:17342"/>
        <dbReference type="ChEBI" id="CHEBI:33019"/>
        <dbReference type="ChEBI" id="CHEBI:61557"/>
        <dbReference type="ChEBI" id="CHEBI:140395"/>
        <dbReference type="EC" id="2.7.7.48"/>
    </reaction>
</comment>
<dbReference type="GO" id="GO:0003968">
    <property type="term" value="F:RNA-directed RNA polymerase activity"/>
    <property type="evidence" value="ECO:0007669"/>
    <property type="project" value="UniProtKB-KW"/>
</dbReference>
<evidence type="ECO:0000313" key="4">
    <source>
        <dbReference type="EMBL" id="KAF2828010.1"/>
    </source>
</evidence>
<feature type="compositionally biased region" description="Acidic residues" evidence="2">
    <location>
        <begin position="1392"/>
        <end position="1413"/>
    </location>
</feature>
<feature type="compositionally biased region" description="Basic and acidic residues" evidence="2">
    <location>
        <begin position="1"/>
        <end position="11"/>
    </location>
</feature>
<feature type="region of interest" description="Disordered" evidence="2">
    <location>
        <begin position="1"/>
        <end position="40"/>
    </location>
</feature>
<name>A0A6A7A3W3_9PLEO</name>
<dbReference type="InterPro" id="IPR007855">
    <property type="entry name" value="RDRP"/>
</dbReference>
<dbReference type="Proteomes" id="UP000799424">
    <property type="component" value="Unassembled WGS sequence"/>
</dbReference>
<dbReference type="PANTHER" id="PTHR23079:SF55">
    <property type="entry name" value="RNA-DIRECTED RNA POLYMERASE"/>
    <property type="match status" value="1"/>
</dbReference>
<feature type="compositionally biased region" description="Low complexity" evidence="2">
    <location>
        <begin position="142"/>
        <end position="154"/>
    </location>
</feature>
<keyword evidence="1" id="KW-0696">RNA-directed RNA polymerase</keyword>
<feature type="region of interest" description="Disordered" evidence="2">
    <location>
        <begin position="121"/>
        <end position="245"/>
    </location>
</feature>
<keyword evidence="1" id="KW-0548">Nucleotidyltransferase</keyword>
<organism evidence="4 5">
    <name type="scientific">Ophiobolus disseminans</name>
    <dbReference type="NCBI Taxonomy" id="1469910"/>
    <lineage>
        <taxon>Eukaryota</taxon>
        <taxon>Fungi</taxon>
        <taxon>Dikarya</taxon>
        <taxon>Ascomycota</taxon>
        <taxon>Pezizomycotina</taxon>
        <taxon>Dothideomycetes</taxon>
        <taxon>Pleosporomycetidae</taxon>
        <taxon>Pleosporales</taxon>
        <taxon>Pleosporineae</taxon>
        <taxon>Phaeosphaeriaceae</taxon>
        <taxon>Ophiobolus</taxon>
    </lineage>
</organism>
<keyword evidence="5" id="KW-1185">Reference proteome</keyword>
<evidence type="ECO:0000313" key="5">
    <source>
        <dbReference type="Proteomes" id="UP000799424"/>
    </source>
</evidence>
<evidence type="ECO:0000256" key="2">
    <source>
        <dbReference type="SAM" id="MobiDB-lite"/>
    </source>
</evidence>
<dbReference type="EMBL" id="MU006223">
    <property type="protein sequence ID" value="KAF2828010.1"/>
    <property type="molecule type" value="Genomic_DNA"/>
</dbReference>
<dbReference type="Pfam" id="PF05183">
    <property type="entry name" value="RdRP"/>
    <property type="match status" value="1"/>
</dbReference>
<keyword evidence="1" id="KW-0694">RNA-binding</keyword>
<protein>
    <recommendedName>
        <fullName evidence="1">RNA-dependent RNA polymerase</fullName>
        <ecNumber evidence="1">2.7.7.48</ecNumber>
    </recommendedName>
</protein>
<feature type="region of interest" description="Disordered" evidence="2">
    <location>
        <begin position="390"/>
        <end position="425"/>
    </location>
</feature>
<feature type="domain" description="RDRP core" evidence="3">
    <location>
        <begin position="549"/>
        <end position="1216"/>
    </location>
</feature>
<dbReference type="PANTHER" id="PTHR23079">
    <property type="entry name" value="RNA-DEPENDENT RNA POLYMERASE"/>
    <property type="match status" value="1"/>
</dbReference>
<evidence type="ECO:0000256" key="1">
    <source>
        <dbReference type="RuleBase" id="RU363098"/>
    </source>
</evidence>
<evidence type="ECO:0000259" key="3">
    <source>
        <dbReference type="Pfam" id="PF05183"/>
    </source>
</evidence>
<dbReference type="EC" id="2.7.7.48" evidence="1"/>
<reference evidence="4" key="1">
    <citation type="journal article" date="2020" name="Stud. Mycol.">
        <title>101 Dothideomycetes genomes: a test case for predicting lifestyles and emergence of pathogens.</title>
        <authorList>
            <person name="Haridas S."/>
            <person name="Albert R."/>
            <person name="Binder M."/>
            <person name="Bloem J."/>
            <person name="Labutti K."/>
            <person name="Salamov A."/>
            <person name="Andreopoulos B."/>
            <person name="Baker S."/>
            <person name="Barry K."/>
            <person name="Bills G."/>
            <person name="Bluhm B."/>
            <person name="Cannon C."/>
            <person name="Castanera R."/>
            <person name="Culley D."/>
            <person name="Daum C."/>
            <person name="Ezra D."/>
            <person name="Gonzalez J."/>
            <person name="Henrissat B."/>
            <person name="Kuo A."/>
            <person name="Liang C."/>
            <person name="Lipzen A."/>
            <person name="Lutzoni F."/>
            <person name="Magnuson J."/>
            <person name="Mondo S."/>
            <person name="Nolan M."/>
            <person name="Ohm R."/>
            <person name="Pangilinan J."/>
            <person name="Park H.-J."/>
            <person name="Ramirez L."/>
            <person name="Alfaro M."/>
            <person name="Sun H."/>
            <person name="Tritt A."/>
            <person name="Yoshinaga Y."/>
            <person name="Zwiers L.-H."/>
            <person name="Turgeon B."/>
            <person name="Goodwin S."/>
            <person name="Spatafora J."/>
            <person name="Crous P."/>
            <person name="Grigoriev I."/>
        </authorList>
    </citation>
    <scope>NUCLEOTIDE SEQUENCE</scope>
    <source>
        <strain evidence="4">CBS 113818</strain>
    </source>
</reference>
<accession>A0A6A7A3W3</accession>